<dbReference type="Gene3D" id="3.40.1390.10">
    <property type="entry name" value="MurE/MurF, N-terminal domain"/>
    <property type="match status" value="1"/>
</dbReference>
<dbReference type="EMBL" id="RAPQ01000013">
    <property type="protein sequence ID" value="RKD96037.1"/>
    <property type="molecule type" value="Genomic_DNA"/>
</dbReference>
<reference evidence="12 13" key="1">
    <citation type="submission" date="2018-09" db="EMBL/GenBank/DDBJ databases">
        <title>Genomic Encyclopedia of Archaeal and Bacterial Type Strains, Phase II (KMG-II): from individual species to whole genera.</title>
        <authorList>
            <person name="Goeker M."/>
        </authorList>
    </citation>
    <scope>NUCLEOTIDE SEQUENCE [LARGE SCALE GENOMIC DNA]</scope>
    <source>
        <strain evidence="12 13">DSM 21950</strain>
    </source>
</reference>
<comment type="PTM">
    <text evidence="7">Carboxylation is probably crucial for Mg(2+) binding and, consequently, for the gamma-phosphate positioning of ATP.</text>
</comment>
<evidence type="ECO:0000256" key="2">
    <source>
        <dbReference type="ARBA" id="ARBA00022618"/>
    </source>
</evidence>
<feature type="domain" description="Mur ligase central" evidence="11">
    <location>
        <begin position="111"/>
        <end position="307"/>
    </location>
</feature>
<feature type="binding site" evidence="7">
    <location>
        <begin position="113"/>
        <end position="119"/>
    </location>
    <ligand>
        <name>ATP</name>
        <dbReference type="ChEBI" id="CHEBI:30616"/>
    </ligand>
</feature>
<comment type="similarity">
    <text evidence="1 7">Belongs to the MurCDEF family. MurE subfamily.</text>
</comment>
<name>A0A419WKS4_9BACT</name>
<dbReference type="Gene3D" id="3.90.190.20">
    <property type="entry name" value="Mur ligase, C-terminal domain"/>
    <property type="match status" value="1"/>
</dbReference>
<comment type="subcellular location">
    <subcellularLocation>
        <location evidence="7 8">Cytoplasm</location>
    </subcellularLocation>
</comment>
<evidence type="ECO:0000256" key="7">
    <source>
        <dbReference type="HAMAP-Rule" id="MF_00208"/>
    </source>
</evidence>
<dbReference type="GO" id="GO:0000287">
    <property type="term" value="F:magnesium ion binding"/>
    <property type="evidence" value="ECO:0007669"/>
    <property type="project" value="UniProtKB-UniRule"/>
</dbReference>
<dbReference type="SUPFAM" id="SSF63418">
    <property type="entry name" value="MurE/MurF N-terminal domain"/>
    <property type="match status" value="1"/>
</dbReference>
<protein>
    <recommendedName>
        <fullName evidence="7">UDP-N-acetylmuramoyl-L-alanyl-D-glutamate--2,6-diaminopimelate ligase</fullName>
        <ecNumber evidence="7">6.3.2.13</ecNumber>
    </recommendedName>
    <alternativeName>
        <fullName evidence="7">Meso-A2pm-adding enzyme</fullName>
    </alternativeName>
    <alternativeName>
        <fullName evidence="7">Meso-diaminopimelate-adding enzyme</fullName>
    </alternativeName>
    <alternativeName>
        <fullName evidence="7">UDP-MurNAc-L-Ala-D-Glu:meso-diaminopimelate ligase</fullName>
    </alternativeName>
    <alternativeName>
        <fullName evidence="7">UDP-MurNAc-tripeptide synthetase</fullName>
    </alternativeName>
    <alternativeName>
        <fullName evidence="7">UDP-N-acetylmuramyl-tripeptide synthetase</fullName>
    </alternativeName>
</protein>
<dbReference type="PANTHER" id="PTHR23135:SF4">
    <property type="entry name" value="UDP-N-ACETYLMURAMOYL-L-ALANYL-D-GLUTAMATE--2,6-DIAMINOPIMELATE LIGASE MURE HOMOLOG, CHLOROPLASTIC"/>
    <property type="match status" value="1"/>
</dbReference>
<dbReference type="Pfam" id="PF08245">
    <property type="entry name" value="Mur_ligase_M"/>
    <property type="match status" value="1"/>
</dbReference>
<comment type="cofactor">
    <cofactor evidence="7">
        <name>Mg(2+)</name>
        <dbReference type="ChEBI" id="CHEBI:18420"/>
    </cofactor>
</comment>
<feature type="binding site" evidence="7">
    <location>
        <position position="32"/>
    </location>
    <ligand>
        <name>UDP-N-acetyl-alpha-D-muramoyl-L-alanyl-D-glutamate</name>
        <dbReference type="ChEBI" id="CHEBI:83900"/>
    </ligand>
</feature>
<dbReference type="UniPathway" id="UPA00219"/>
<dbReference type="SUPFAM" id="SSF53244">
    <property type="entry name" value="MurD-like peptide ligases, peptide-binding domain"/>
    <property type="match status" value="1"/>
</dbReference>
<keyword evidence="13" id="KW-1185">Reference proteome</keyword>
<feature type="domain" description="Mur ligase C-terminal" evidence="10">
    <location>
        <begin position="329"/>
        <end position="459"/>
    </location>
</feature>
<dbReference type="Proteomes" id="UP000284531">
    <property type="component" value="Unassembled WGS sequence"/>
</dbReference>
<dbReference type="NCBIfam" id="TIGR01085">
    <property type="entry name" value="murE"/>
    <property type="match status" value="1"/>
</dbReference>
<dbReference type="SUPFAM" id="SSF53623">
    <property type="entry name" value="MurD-like peptide ligases, catalytic domain"/>
    <property type="match status" value="1"/>
</dbReference>
<dbReference type="GO" id="GO:0005524">
    <property type="term" value="F:ATP binding"/>
    <property type="evidence" value="ECO:0007669"/>
    <property type="project" value="UniProtKB-UniRule"/>
</dbReference>
<dbReference type="InterPro" id="IPR035911">
    <property type="entry name" value="MurE/MurF_N"/>
</dbReference>
<evidence type="ECO:0000256" key="3">
    <source>
        <dbReference type="ARBA" id="ARBA00022960"/>
    </source>
</evidence>
<accession>A0A419WKS4</accession>
<dbReference type="Pfam" id="PF02875">
    <property type="entry name" value="Mur_ligase_C"/>
    <property type="match status" value="1"/>
</dbReference>
<keyword evidence="5 7" id="KW-0131">Cell cycle</keyword>
<keyword evidence="3 7" id="KW-0133">Cell shape</keyword>
<dbReference type="OrthoDB" id="9800958at2"/>
<dbReference type="AlphaFoldDB" id="A0A419WKS4"/>
<dbReference type="GO" id="GO:0008765">
    <property type="term" value="F:UDP-N-acetylmuramoylalanyl-D-glutamate-2,6-diaminopimelate ligase activity"/>
    <property type="evidence" value="ECO:0007669"/>
    <property type="project" value="UniProtKB-UniRule"/>
</dbReference>
<evidence type="ECO:0000259" key="9">
    <source>
        <dbReference type="Pfam" id="PF01225"/>
    </source>
</evidence>
<sequence>MSVNINELFSSVKIESLKGMSDVEINNIHFDSRKVEEGDLFVACRGTVSDGHKYIASVEEKGVKVIVCEELPKVTNSEITYIIVEDSLTVLSELAHNYYGKPTHDIQLVGVTGTNGKTTIATLLYRLFKKLGYKVGLLSTVRNYVDEKEIAATHTTPDPLQLNALLADMVAEGCEFCFMEVSSHAIDQKRIGALQFKGGIFTNITHDHLDYHKTFDVYLKVKKRFFDDLGKTSFAITNADDKNGKLMLQNTKAHKFLYSSRSFADFRCKILEKHFTGMLMEIDGVETWTNFIGDFNAHNLLAVYAAARLLNQEKEEVLRGISELTSVDGRFESIISPEGIMAIVDYAHTPDALKNVLETIEALRTRNEQVITVVGCGGDRDKTKRPTMAKISANLSDKVILTSDNPRSEEPDQIILDMKEGVDASDLRKVLAITDRKEAIRTAYMLAQKGDIILVAGKGHEDYQEIKGVKHHFDDKEVIQEIFKL</sequence>
<dbReference type="InterPro" id="IPR004101">
    <property type="entry name" value="Mur_ligase_C"/>
</dbReference>
<dbReference type="InterPro" id="IPR000713">
    <property type="entry name" value="Mur_ligase_N"/>
</dbReference>
<feature type="modified residue" description="N6-carboxylysine" evidence="7">
    <location>
        <position position="222"/>
    </location>
</feature>
<evidence type="ECO:0000256" key="1">
    <source>
        <dbReference type="ARBA" id="ARBA00005898"/>
    </source>
</evidence>
<feature type="binding site" evidence="7">
    <location>
        <position position="190"/>
    </location>
    <ligand>
        <name>UDP-N-acetyl-alpha-D-muramoyl-L-alanyl-D-glutamate</name>
        <dbReference type="ChEBI" id="CHEBI:83900"/>
    </ligand>
</feature>
<feature type="binding site" evidence="7">
    <location>
        <position position="380"/>
    </location>
    <ligand>
        <name>meso-2,6-diaminopimelate</name>
        <dbReference type="ChEBI" id="CHEBI:57791"/>
    </ligand>
</feature>
<dbReference type="GO" id="GO:0009252">
    <property type="term" value="P:peptidoglycan biosynthetic process"/>
    <property type="evidence" value="ECO:0007669"/>
    <property type="project" value="UniProtKB-UniRule"/>
</dbReference>
<dbReference type="Pfam" id="PF01225">
    <property type="entry name" value="Mur_ligase"/>
    <property type="match status" value="1"/>
</dbReference>
<feature type="binding site" evidence="7">
    <location>
        <position position="461"/>
    </location>
    <ligand>
        <name>meso-2,6-diaminopimelate</name>
        <dbReference type="ChEBI" id="CHEBI:57791"/>
    </ligand>
</feature>
<dbReference type="NCBIfam" id="NF001126">
    <property type="entry name" value="PRK00139.1-4"/>
    <property type="match status" value="1"/>
</dbReference>
<evidence type="ECO:0000256" key="8">
    <source>
        <dbReference type="RuleBase" id="RU004135"/>
    </source>
</evidence>
<evidence type="ECO:0000256" key="6">
    <source>
        <dbReference type="ARBA" id="ARBA00023316"/>
    </source>
</evidence>
<feature type="binding site" evidence="7">
    <location>
        <position position="457"/>
    </location>
    <ligand>
        <name>meso-2,6-diaminopimelate</name>
        <dbReference type="ChEBI" id="CHEBI:57791"/>
    </ligand>
</feature>
<feature type="short sequence motif" description="Meso-diaminopimelate recognition motif" evidence="7">
    <location>
        <begin position="404"/>
        <end position="407"/>
    </location>
</feature>
<keyword evidence="7" id="KW-0963">Cytoplasm</keyword>
<proteinExistence type="inferred from homology"/>
<dbReference type="InterPro" id="IPR036615">
    <property type="entry name" value="Mur_ligase_C_dom_sf"/>
</dbReference>
<dbReference type="GO" id="GO:0071555">
    <property type="term" value="P:cell wall organization"/>
    <property type="evidence" value="ECO:0007669"/>
    <property type="project" value="UniProtKB-KW"/>
</dbReference>
<dbReference type="EC" id="6.3.2.13" evidence="7"/>
<keyword evidence="4 7" id="KW-0573">Peptidoglycan synthesis</keyword>
<evidence type="ECO:0000313" key="12">
    <source>
        <dbReference type="EMBL" id="RKD96037.1"/>
    </source>
</evidence>
<evidence type="ECO:0000259" key="10">
    <source>
        <dbReference type="Pfam" id="PF02875"/>
    </source>
</evidence>
<evidence type="ECO:0000256" key="4">
    <source>
        <dbReference type="ARBA" id="ARBA00022984"/>
    </source>
</evidence>
<dbReference type="InterPro" id="IPR013221">
    <property type="entry name" value="Mur_ligase_cen"/>
</dbReference>
<dbReference type="PANTHER" id="PTHR23135">
    <property type="entry name" value="MUR LIGASE FAMILY MEMBER"/>
    <property type="match status" value="1"/>
</dbReference>
<evidence type="ECO:0000313" key="13">
    <source>
        <dbReference type="Proteomes" id="UP000284531"/>
    </source>
</evidence>
<keyword evidence="7" id="KW-0067">ATP-binding</keyword>
<comment type="catalytic activity">
    <reaction evidence="7">
        <text>UDP-N-acetyl-alpha-D-muramoyl-L-alanyl-D-glutamate + meso-2,6-diaminopimelate + ATP = UDP-N-acetyl-alpha-D-muramoyl-L-alanyl-gamma-D-glutamyl-meso-2,6-diaminopimelate + ADP + phosphate + H(+)</text>
        <dbReference type="Rhea" id="RHEA:23676"/>
        <dbReference type="ChEBI" id="CHEBI:15378"/>
        <dbReference type="ChEBI" id="CHEBI:30616"/>
        <dbReference type="ChEBI" id="CHEBI:43474"/>
        <dbReference type="ChEBI" id="CHEBI:57791"/>
        <dbReference type="ChEBI" id="CHEBI:83900"/>
        <dbReference type="ChEBI" id="CHEBI:83905"/>
        <dbReference type="ChEBI" id="CHEBI:456216"/>
        <dbReference type="EC" id="6.3.2.13"/>
    </reaction>
</comment>
<feature type="domain" description="Mur ligase N-terminal catalytic" evidence="9">
    <location>
        <begin position="24"/>
        <end position="99"/>
    </location>
</feature>
<keyword evidence="7" id="KW-0460">Magnesium</keyword>
<dbReference type="Gene3D" id="3.40.1190.10">
    <property type="entry name" value="Mur-like, catalytic domain"/>
    <property type="match status" value="1"/>
</dbReference>
<feature type="binding site" evidence="7">
    <location>
        <begin position="155"/>
        <end position="156"/>
    </location>
    <ligand>
        <name>UDP-N-acetyl-alpha-D-muramoyl-L-alanyl-D-glutamate</name>
        <dbReference type="ChEBI" id="CHEBI:83900"/>
    </ligand>
</feature>
<evidence type="ECO:0000256" key="5">
    <source>
        <dbReference type="ARBA" id="ARBA00023306"/>
    </source>
</evidence>
<feature type="binding site" evidence="7">
    <location>
        <position position="188"/>
    </location>
    <ligand>
        <name>UDP-N-acetyl-alpha-D-muramoyl-L-alanyl-D-glutamate</name>
        <dbReference type="ChEBI" id="CHEBI:83900"/>
    </ligand>
</feature>
<dbReference type="GO" id="GO:0051301">
    <property type="term" value="P:cell division"/>
    <property type="evidence" value="ECO:0007669"/>
    <property type="project" value="UniProtKB-KW"/>
</dbReference>
<keyword evidence="2 7" id="KW-0132">Cell division</keyword>
<feature type="binding site" evidence="7">
    <location>
        <position position="182"/>
    </location>
    <ligand>
        <name>UDP-N-acetyl-alpha-D-muramoyl-L-alanyl-D-glutamate</name>
        <dbReference type="ChEBI" id="CHEBI:83900"/>
    </ligand>
</feature>
<feature type="binding site" evidence="7">
    <location>
        <begin position="404"/>
        <end position="407"/>
    </location>
    <ligand>
        <name>meso-2,6-diaminopimelate</name>
        <dbReference type="ChEBI" id="CHEBI:57791"/>
    </ligand>
</feature>
<dbReference type="HAMAP" id="MF_00208">
    <property type="entry name" value="MurE"/>
    <property type="match status" value="1"/>
</dbReference>
<dbReference type="RefSeq" id="WP_120241705.1">
    <property type="nucleotide sequence ID" value="NZ_RAPQ01000013.1"/>
</dbReference>
<gene>
    <name evidence="7" type="primary">murE</name>
    <name evidence="12" type="ORF">BXY64_4025</name>
</gene>
<evidence type="ECO:0000259" key="11">
    <source>
        <dbReference type="Pfam" id="PF08245"/>
    </source>
</evidence>
<comment type="function">
    <text evidence="7">Catalyzes the addition of meso-diaminopimelic acid to the nucleotide precursor UDP-N-acetylmuramoyl-L-alanyl-D-glutamate (UMAG) in the biosynthesis of bacterial cell-wall peptidoglycan.</text>
</comment>
<dbReference type="GO" id="GO:0005737">
    <property type="term" value="C:cytoplasm"/>
    <property type="evidence" value="ECO:0007669"/>
    <property type="project" value="UniProtKB-SubCell"/>
</dbReference>
<keyword evidence="6 7" id="KW-0961">Cell wall biogenesis/degradation</keyword>
<keyword evidence="7 12" id="KW-0436">Ligase</keyword>
<dbReference type="InterPro" id="IPR036565">
    <property type="entry name" value="Mur-like_cat_sf"/>
</dbReference>
<comment type="pathway">
    <text evidence="7 8">Cell wall biogenesis; peptidoglycan biosynthesis.</text>
</comment>
<comment type="caution">
    <text evidence="12">The sequence shown here is derived from an EMBL/GenBank/DDBJ whole genome shotgun (WGS) entry which is preliminary data.</text>
</comment>
<dbReference type="GO" id="GO:0008360">
    <property type="term" value="P:regulation of cell shape"/>
    <property type="evidence" value="ECO:0007669"/>
    <property type="project" value="UniProtKB-KW"/>
</dbReference>
<keyword evidence="7" id="KW-0547">Nucleotide-binding</keyword>
<organism evidence="12 13">
    <name type="scientific">Marinifilum flexuosum</name>
    <dbReference type="NCBI Taxonomy" id="1117708"/>
    <lineage>
        <taxon>Bacteria</taxon>
        <taxon>Pseudomonadati</taxon>
        <taxon>Bacteroidota</taxon>
        <taxon>Bacteroidia</taxon>
        <taxon>Marinilabiliales</taxon>
        <taxon>Marinifilaceae</taxon>
    </lineage>
</organism>
<dbReference type="InterPro" id="IPR005761">
    <property type="entry name" value="UDP-N-AcMur-Glu-dNH2Pim_ligase"/>
</dbReference>
<comment type="caution">
    <text evidence="7">Lacks conserved residue(s) required for the propagation of feature annotation.</text>
</comment>